<accession>A0A3N2QR86</accession>
<evidence type="ECO:0008006" key="3">
    <source>
        <dbReference type="Google" id="ProtNLM"/>
    </source>
</evidence>
<dbReference type="EMBL" id="RDRB01000011">
    <property type="protein sequence ID" value="ROT97722.1"/>
    <property type="molecule type" value="Genomic_DNA"/>
</dbReference>
<dbReference type="AlphaFoldDB" id="A0A3N2QR86"/>
<proteinExistence type="predicted"/>
<organism evidence="1 2">
    <name type="scientific">Histidinibacterium lentulum</name>
    <dbReference type="NCBI Taxonomy" id="2480588"/>
    <lineage>
        <taxon>Bacteria</taxon>
        <taxon>Pseudomonadati</taxon>
        <taxon>Pseudomonadota</taxon>
        <taxon>Alphaproteobacteria</taxon>
        <taxon>Rhodobacterales</taxon>
        <taxon>Paracoccaceae</taxon>
        <taxon>Histidinibacterium</taxon>
    </lineage>
</organism>
<evidence type="ECO:0000313" key="1">
    <source>
        <dbReference type="EMBL" id="ROT97722.1"/>
    </source>
</evidence>
<evidence type="ECO:0000313" key="2">
    <source>
        <dbReference type="Proteomes" id="UP000268016"/>
    </source>
</evidence>
<dbReference type="Proteomes" id="UP000268016">
    <property type="component" value="Unassembled WGS sequence"/>
</dbReference>
<protein>
    <recommendedName>
        <fullName evidence="3">Metal-binding protein</fullName>
    </recommendedName>
</protein>
<gene>
    <name evidence="1" type="ORF">EAT49_18110</name>
</gene>
<dbReference type="OrthoDB" id="894286at2"/>
<comment type="caution">
    <text evidence="1">The sequence shown here is derived from an EMBL/GenBank/DDBJ whole genome shotgun (WGS) entry which is preliminary data.</text>
</comment>
<name>A0A3N2QR86_9RHOB</name>
<dbReference type="RefSeq" id="WP_123643726.1">
    <property type="nucleotide sequence ID" value="NZ_ML119091.1"/>
</dbReference>
<reference evidence="1 2" key="1">
    <citation type="submission" date="2018-10" db="EMBL/GenBank/DDBJ databases">
        <title>Histidinibacterium lentulum gen. nov., sp. nov., a marine bacterium from the culture broth of Picochlorum sp. 122.</title>
        <authorList>
            <person name="Wang G."/>
        </authorList>
    </citation>
    <scope>NUCLEOTIDE SEQUENCE [LARGE SCALE GENOMIC DNA]</scope>
    <source>
        <strain evidence="1 2">B17</strain>
    </source>
</reference>
<keyword evidence="2" id="KW-1185">Reference proteome</keyword>
<sequence>MSLRNRVDPFGEFHAVPARGGLMGNRGVLHDGEKTVRKTHAHRNWVACALDYRGRRREIMAPGRYTELFFLDEATALAAGHRPCGECRRERYRVFVACWEAVYGGAAEGLSMPRTIDGVLHRARITRAREQVVHAAEAEGLPDGTMVAVGAEALLLWRGRALRWSFGGYGDGRAVPRGRVTVLTPAPVVAVLRAGYRPEVHGSAVG</sequence>